<evidence type="ECO:0000313" key="4">
    <source>
        <dbReference type="EMBL" id="MTT31708.1"/>
    </source>
</evidence>
<dbReference type="Pfam" id="PF12850">
    <property type="entry name" value="Metallophos_2"/>
    <property type="match status" value="1"/>
</dbReference>
<dbReference type="OrthoDB" id="9800565at2"/>
<dbReference type="Gene3D" id="3.60.21.10">
    <property type="match status" value="1"/>
</dbReference>
<feature type="domain" description="Calcineurin-like phosphoesterase" evidence="3">
    <location>
        <begin position="1"/>
        <end position="143"/>
    </location>
</feature>
<dbReference type="AlphaFoldDB" id="A0A6N8CPX6"/>
<dbReference type="GO" id="GO:0046872">
    <property type="term" value="F:metal ion binding"/>
    <property type="evidence" value="ECO:0007669"/>
    <property type="project" value="UniProtKB-KW"/>
</dbReference>
<dbReference type="InterPro" id="IPR024654">
    <property type="entry name" value="Calcineurin-like_PHP_lpxH"/>
</dbReference>
<name>A0A6N8CPX6_9BACI</name>
<comment type="similarity">
    <text evidence="1 2">Belongs to the metallophosphoesterase superfamily. YfcE family.</text>
</comment>
<evidence type="ECO:0000256" key="1">
    <source>
        <dbReference type="ARBA" id="ARBA00008950"/>
    </source>
</evidence>
<evidence type="ECO:0000259" key="3">
    <source>
        <dbReference type="Pfam" id="PF12850"/>
    </source>
</evidence>
<dbReference type="Proteomes" id="UP000440978">
    <property type="component" value="Unassembled WGS sequence"/>
</dbReference>
<organism evidence="4 5">
    <name type="scientific">Terrilactibacillus tamarindi</name>
    <dbReference type="NCBI Taxonomy" id="2599694"/>
    <lineage>
        <taxon>Bacteria</taxon>
        <taxon>Bacillati</taxon>
        <taxon>Bacillota</taxon>
        <taxon>Bacilli</taxon>
        <taxon>Bacillales</taxon>
        <taxon>Bacillaceae</taxon>
        <taxon>Terrilactibacillus</taxon>
    </lineage>
</organism>
<dbReference type="NCBIfam" id="TIGR00040">
    <property type="entry name" value="yfcE"/>
    <property type="match status" value="1"/>
</dbReference>
<keyword evidence="2" id="KW-0479">Metal-binding</keyword>
<dbReference type="SUPFAM" id="SSF56300">
    <property type="entry name" value="Metallo-dependent phosphatases"/>
    <property type="match status" value="1"/>
</dbReference>
<dbReference type="InterPro" id="IPR041802">
    <property type="entry name" value="MPP_YfcE"/>
</dbReference>
<sequence>MKLIVTSDSHGLTNELLELVKRHEDADAFIHCGDSELSPESSQMAPYIAVKGNCDFNGDFPEFVVKPLEGLNIFVTHGHLVGVKQSPMNLIYKALEQEAQIACFGHTHVAVAFKEGNCVFINPGSLRLPRNSIHRTYVVCDVSPDHKEINVQYMDIHGQPVDEFSKSFSLE</sequence>
<evidence type="ECO:0000256" key="2">
    <source>
        <dbReference type="RuleBase" id="RU362039"/>
    </source>
</evidence>
<dbReference type="PANTHER" id="PTHR11124">
    <property type="entry name" value="VACUOLAR SORTING PROTEIN VPS29"/>
    <property type="match status" value="1"/>
</dbReference>
<dbReference type="CDD" id="cd00841">
    <property type="entry name" value="MPP_YfcE"/>
    <property type="match status" value="1"/>
</dbReference>
<dbReference type="InterPro" id="IPR000979">
    <property type="entry name" value="Phosphodiesterase_MJ0936/Vps29"/>
</dbReference>
<evidence type="ECO:0000313" key="5">
    <source>
        <dbReference type="Proteomes" id="UP000440978"/>
    </source>
</evidence>
<dbReference type="EMBL" id="WNHB01000008">
    <property type="protein sequence ID" value="MTT31708.1"/>
    <property type="molecule type" value="Genomic_DNA"/>
</dbReference>
<comment type="caution">
    <text evidence="4">The sequence shown here is derived from an EMBL/GenBank/DDBJ whole genome shotgun (WGS) entry which is preliminary data.</text>
</comment>
<reference evidence="4 5" key="1">
    <citation type="submission" date="2019-11" db="EMBL/GenBank/DDBJ databases">
        <title>Terrilactibacillus tamarindus sp. nov. BCM23-1 isolated from bark of Tamarindus indica.</title>
        <authorList>
            <person name="Kingkaew E."/>
            <person name="Tanasupawat S."/>
        </authorList>
    </citation>
    <scope>NUCLEOTIDE SEQUENCE [LARGE SCALE GENOMIC DNA]</scope>
    <source>
        <strain evidence="4 5">BCM23-1</strain>
    </source>
</reference>
<gene>
    <name evidence="4" type="ORF">GMB86_06735</name>
</gene>
<dbReference type="GO" id="GO:0016787">
    <property type="term" value="F:hydrolase activity"/>
    <property type="evidence" value="ECO:0007669"/>
    <property type="project" value="UniProtKB-UniRule"/>
</dbReference>
<proteinExistence type="inferred from homology"/>
<dbReference type="RefSeq" id="WP_155217993.1">
    <property type="nucleotide sequence ID" value="NZ_WNHB01000008.1"/>
</dbReference>
<dbReference type="InterPro" id="IPR029052">
    <property type="entry name" value="Metallo-depent_PP-like"/>
</dbReference>
<protein>
    <recommendedName>
        <fullName evidence="2">Phosphoesterase</fullName>
        <ecNumber evidence="2">3.1.4.-</ecNumber>
    </recommendedName>
</protein>
<dbReference type="EC" id="3.1.4.-" evidence="2"/>
<accession>A0A6N8CPX6</accession>
<comment type="cofactor">
    <cofactor evidence="2">
        <name>a divalent metal cation</name>
        <dbReference type="ChEBI" id="CHEBI:60240"/>
    </cofactor>
</comment>
<keyword evidence="5" id="KW-1185">Reference proteome</keyword>